<evidence type="ECO:0000256" key="4">
    <source>
        <dbReference type="SAM" id="Phobius"/>
    </source>
</evidence>
<dbReference type="AlphaFoldDB" id="A0A6J1N8Y7"/>
<proteinExistence type="inferred from homology"/>
<keyword evidence="3" id="KW-0325">Glycoprotein</keyword>
<organism evidence="7 8">
    <name type="scientific">Bicyclus anynana</name>
    <name type="common">Squinting bush brown butterfly</name>
    <dbReference type="NCBI Taxonomy" id="110368"/>
    <lineage>
        <taxon>Eukaryota</taxon>
        <taxon>Metazoa</taxon>
        <taxon>Ecdysozoa</taxon>
        <taxon>Arthropoda</taxon>
        <taxon>Hexapoda</taxon>
        <taxon>Insecta</taxon>
        <taxon>Pterygota</taxon>
        <taxon>Neoptera</taxon>
        <taxon>Endopterygota</taxon>
        <taxon>Lepidoptera</taxon>
        <taxon>Glossata</taxon>
        <taxon>Ditrysia</taxon>
        <taxon>Papilionoidea</taxon>
        <taxon>Nymphalidae</taxon>
        <taxon>Satyrinae</taxon>
        <taxon>Satyrini</taxon>
        <taxon>Mycalesina</taxon>
        <taxon>Bicyclus</taxon>
    </lineage>
</organism>
<dbReference type="KEGG" id="bany:112046908"/>
<keyword evidence="7" id="KW-1185">Reference proteome</keyword>
<keyword evidence="2 5" id="KW-0732">Signal</keyword>
<dbReference type="Gene3D" id="3.40.50.1820">
    <property type="entry name" value="alpha/beta hydrolase"/>
    <property type="match status" value="1"/>
</dbReference>
<evidence type="ECO:0000256" key="5">
    <source>
        <dbReference type="SAM" id="SignalP"/>
    </source>
</evidence>
<dbReference type="RefSeq" id="XP_023939521.1">
    <property type="nucleotide sequence ID" value="XM_024083753.2"/>
</dbReference>
<reference evidence="7" key="1">
    <citation type="submission" date="2025-05" db="UniProtKB">
        <authorList>
            <consortium name="RefSeq"/>
        </authorList>
    </citation>
    <scope>NUCLEOTIDE SEQUENCE [LARGE SCALE GENOMIC DNA]</scope>
</reference>
<dbReference type="InterPro" id="IPR002018">
    <property type="entry name" value="CarbesteraseB"/>
</dbReference>
<keyword evidence="8" id="KW-0378">Hydrolase</keyword>
<dbReference type="Pfam" id="PF00135">
    <property type="entry name" value="COesterase"/>
    <property type="match status" value="1"/>
</dbReference>
<feature type="signal peptide" evidence="5">
    <location>
        <begin position="1"/>
        <end position="18"/>
    </location>
</feature>
<sequence>MQIFIIWCLMLLFNSVMGQDPVANLPQGRVVGIQVFTEKSPKPIEAFYGIPYASPPIGRLRFSPPERHTGWRRTLFAHRMPPRCRDSIDESENYKEDCLYLNIWTPRRVDGKLLPVLIILYSDSWTQNGKTLPCQELAAEGIVVVTVAYRLHVLAFFTLKSVKARGNLGLLDQYMALLWIRENIVAFDGDPNAITLLGHSAGADSVLYHIVSPRTAGMFQRVIMMSPNNIWKAIEKDDQNYYSTEKKFQTMIKSLNCLRDSENEILQCLRSQSLSNIFRSISNNWTNIFEPIADNFLPDKEQYSPLPLSSALVSSKLPNIQLDVLLGTTDLDAIHYDYNYDEAIKRGPDSLYEHASVAVIPDILRLLSIDRPETLPLLTQAIRWEFLGPKIRTSRDEHIMKLIEEIARMETSAKWGAGCALLAAKLARRVSQLYVYRYSLPSDIDLNGRSLNFTGATHGADILSLLGNSLILQVARRPASQNEKRLSILFRKYITNFVKFGSPDNQNEWSRYMVGDAYIHEICKKEDSSCNRYKTSKEIAFWLQYLPRLFSTLTSGEQAEKVVNANDGQRLHGGVIAMCGVSLTLLLLLCFCVIILHRLRTRRPIDIDEHEAKI</sequence>
<evidence type="ECO:0000313" key="8">
    <source>
        <dbReference type="RefSeq" id="XP_023939521.1"/>
    </source>
</evidence>
<dbReference type="GO" id="GO:0016787">
    <property type="term" value="F:hydrolase activity"/>
    <property type="evidence" value="ECO:0007669"/>
    <property type="project" value="UniProtKB-KW"/>
</dbReference>
<dbReference type="InterPro" id="IPR029058">
    <property type="entry name" value="AB_hydrolase_fold"/>
</dbReference>
<feature type="domain" description="Carboxylesterase type B" evidence="6">
    <location>
        <begin position="19"/>
        <end position="542"/>
    </location>
</feature>
<dbReference type="PROSITE" id="PS00941">
    <property type="entry name" value="CARBOXYLESTERASE_B_2"/>
    <property type="match status" value="1"/>
</dbReference>
<dbReference type="Proteomes" id="UP001652582">
    <property type="component" value="Chromosome 1"/>
</dbReference>
<accession>A0A6J1N8Y7</accession>
<name>A0A6J1N8Y7_BICAN</name>
<dbReference type="PANTHER" id="PTHR43903">
    <property type="entry name" value="NEUROLIGIN"/>
    <property type="match status" value="1"/>
</dbReference>
<dbReference type="InterPro" id="IPR019819">
    <property type="entry name" value="Carboxylesterase_B_CS"/>
</dbReference>
<feature type="chain" id="PRO_5027116989" evidence="5">
    <location>
        <begin position="19"/>
        <end position="614"/>
    </location>
</feature>
<gene>
    <name evidence="8" type="primary">LOC112046908</name>
</gene>
<feature type="transmembrane region" description="Helical" evidence="4">
    <location>
        <begin position="571"/>
        <end position="596"/>
    </location>
</feature>
<dbReference type="InterPro" id="IPR051093">
    <property type="entry name" value="Neuroligin/BSAL"/>
</dbReference>
<dbReference type="SUPFAM" id="SSF53474">
    <property type="entry name" value="alpha/beta-Hydrolases"/>
    <property type="match status" value="1"/>
</dbReference>
<evidence type="ECO:0000256" key="1">
    <source>
        <dbReference type="ARBA" id="ARBA00005964"/>
    </source>
</evidence>
<dbReference type="OrthoDB" id="19501at2759"/>
<comment type="similarity">
    <text evidence="1">Belongs to the type-B carboxylesterase/lipase family.</text>
</comment>
<keyword evidence="4" id="KW-0812">Transmembrane</keyword>
<reference evidence="8" key="2">
    <citation type="submission" date="2025-08" db="UniProtKB">
        <authorList>
            <consortium name="RefSeq"/>
        </authorList>
    </citation>
    <scope>IDENTIFICATION</scope>
</reference>
<keyword evidence="4" id="KW-0472">Membrane</keyword>
<evidence type="ECO:0000313" key="7">
    <source>
        <dbReference type="Proteomes" id="UP001652582"/>
    </source>
</evidence>
<evidence type="ECO:0000259" key="6">
    <source>
        <dbReference type="Pfam" id="PF00135"/>
    </source>
</evidence>
<protein>
    <submittedName>
        <fullName evidence="8">Pyrethroid hydrolase Ces2a</fullName>
    </submittedName>
</protein>
<evidence type="ECO:0000256" key="3">
    <source>
        <dbReference type="ARBA" id="ARBA00023180"/>
    </source>
</evidence>
<evidence type="ECO:0000256" key="2">
    <source>
        <dbReference type="ARBA" id="ARBA00022729"/>
    </source>
</evidence>
<keyword evidence="4" id="KW-1133">Transmembrane helix</keyword>
<dbReference type="GeneID" id="112046908"/>